<dbReference type="AlphaFoldDB" id="K3ZLE0"/>
<dbReference type="Gramene" id="KQK94261">
    <property type="protein sequence ID" value="KQK94261"/>
    <property type="gene ID" value="SETIT_027397mg"/>
</dbReference>
<dbReference type="HOGENOM" id="CLU_635226_0_0_1"/>
<dbReference type="Proteomes" id="UP000004995">
    <property type="component" value="Unassembled WGS sequence"/>
</dbReference>
<organism evidence="10 11">
    <name type="scientific">Setaria italica</name>
    <name type="common">Foxtail millet</name>
    <name type="synonym">Panicum italicum</name>
    <dbReference type="NCBI Taxonomy" id="4555"/>
    <lineage>
        <taxon>Eukaryota</taxon>
        <taxon>Viridiplantae</taxon>
        <taxon>Streptophyta</taxon>
        <taxon>Embryophyta</taxon>
        <taxon>Tracheophyta</taxon>
        <taxon>Spermatophyta</taxon>
        <taxon>Magnoliopsida</taxon>
        <taxon>Liliopsida</taxon>
        <taxon>Poales</taxon>
        <taxon>Poaceae</taxon>
        <taxon>PACMAD clade</taxon>
        <taxon>Panicoideae</taxon>
        <taxon>Panicodae</taxon>
        <taxon>Paniceae</taxon>
        <taxon>Cenchrinae</taxon>
        <taxon>Setaria</taxon>
    </lineage>
</organism>
<keyword evidence="4" id="KW-0862">Zinc</keyword>
<dbReference type="InParanoid" id="K3ZLE0"/>
<dbReference type="GO" id="GO:0000976">
    <property type="term" value="F:transcription cis-regulatory region binding"/>
    <property type="evidence" value="ECO:0000318"/>
    <property type="project" value="GO_Central"/>
</dbReference>
<protein>
    <recommendedName>
        <fullName evidence="9">C2H2-type domain-containing protein</fullName>
    </recommendedName>
</protein>
<dbReference type="EnsemblPlants" id="KQK94261">
    <property type="protein sequence ID" value="KQK94261"/>
    <property type="gene ID" value="SETIT_027397mg"/>
</dbReference>
<keyword evidence="1" id="KW-0479">Metal-binding</keyword>
<dbReference type="GO" id="GO:0005634">
    <property type="term" value="C:nucleus"/>
    <property type="evidence" value="ECO:0000318"/>
    <property type="project" value="GO_Central"/>
</dbReference>
<keyword evidence="3 7" id="KW-0863">Zinc-finger</keyword>
<evidence type="ECO:0000256" key="2">
    <source>
        <dbReference type="ARBA" id="ARBA00022737"/>
    </source>
</evidence>
<feature type="domain" description="C2H2-type" evidence="9">
    <location>
        <begin position="113"/>
        <end position="140"/>
    </location>
</feature>
<evidence type="ECO:0000256" key="4">
    <source>
        <dbReference type="ARBA" id="ARBA00022833"/>
    </source>
</evidence>
<name>K3ZLE0_SETIT</name>
<dbReference type="PANTHER" id="PTHR45988">
    <property type="entry name" value="C2H2 TYPE ZINC FINGER TRANSCRIPTION FACTOR FAMILY-RELATED"/>
    <property type="match status" value="1"/>
</dbReference>
<dbReference type="PROSITE" id="PS00028">
    <property type="entry name" value="ZINC_FINGER_C2H2_1"/>
    <property type="match status" value="2"/>
</dbReference>
<dbReference type="InterPro" id="IPR036236">
    <property type="entry name" value="Znf_C2H2_sf"/>
</dbReference>
<keyword evidence="5" id="KW-0805">Transcription regulation</keyword>
<evidence type="ECO:0000256" key="7">
    <source>
        <dbReference type="PROSITE-ProRule" id="PRU00042"/>
    </source>
</evidence>
<dbReference type="PANTHER" id="PTHR45988:SF22">
    <property type="entry name" value="OS07G0590100 PROTEIN"/>
    <property type="match status" value="1"/>
</dbReference>
<evidence type="ECO:0000256" key="6">
    <source>
        <dbReference type="ARBA" id="ARBA00023163"/>
    </source>
</evidence>
<dbReference type="PROSITE" id="PS50157">
    <property type="entry name" value="ZINC_FINGER_C2H2_2"/>
    <property type="match status" value="1"/>
</dbReference>
<dbReference type="GO" id="GO:0008270">
    <property type="term" value="F:zinc ion binding"/>
    <property type="evidence" value="ECO:0007669"/>
    <property type="project" value="UniProtKB-KW"/>
</dbReference>
<dbReference type="GO" id="GO:0003700">
    <property type="term" value="F:DNA-binding transcription factor activity"/>
    <property type="evidence" value="ECO:0000318"/>
    <property type="project" value="GO_Central"/>
</dbReference>
<accession>K3ZLE0</accession>
<dbReference type="Pfam" id="PF13912">
    <property type="entry name" value="zf-C2H2_6"/>
    <property type="match status" value="2"/>
</dbReference>
<evidence type="ECO:0000256" key="3">
    <source>
        <dbReference type="ARBA" id="ARBA00022771"/>
    </source>
</evidence>
<dbReference type="STRING" id="4555.K3ZLE0"/>
<evidence type="ECO:0000259" key="9">
    <source>
        <dbReference type="PROSITE" id="PS50157"/>
    </source>
</evidence>
<keyword evidence="6" id="KW-0804">Transcription</keyword>
<keyword evidence="2" id="KW-0677">Repeat</keyword>
<dbReference type="InterPro" id="IPR013087">
    <property type="entry name" value="Znf_C2H2_type"/>
</dbReference>
<reference evidence="11" key="1">
    <citation type="journal article" date="2012" name="Nat. Biotechnol.">
        <title>Reference genome sequence of the model plant Setaria.</title>
        <authorList>
            <person name="Bennetzen J.L."/>
            <person name="Schmutz J."/>
            <person name="Wang H."/>
            <person name="Percifield R."/>
            <person name="Hawkins J."/>
            <person name="Pontaroli A.C."/>
            <person name="Estep M."/>
            <person name="Feng L."/>
            <person name="Vaughn J.N."/>
            <person name="Grimwood J."/>
            <person name="Jenkins J."/>
            <person name="Barry K."/>
            <person name="Lindquist E."/>
            <person name="Hellsten U."/>
            <person name="Deshpande S."/>
            <person name="Wang X."/>
            <person name="Wu X."/>
            <person name="Mitros T."/>
            <person name="Triplett J."/>
            <person name="Yang X."/>
            <person name="Ye C.Y."/>
            <person name="Mauro-Herrera M."/>
            <person name="Wang L."/>
            <person name="Li P."/>
            <person name="Sharma M."/>
            <person name="Sharma R."/>
            <person name="Ronald P.C."/>
            <person name="Panaud O."/>
            <person name="Kellogg E.A."/>
            <person name="Brutnell T.P."/>
            <person name="Doust A.N."/>
            <person name="Tuskan G.A."/>
            <person name="Rokhsar D."/>
            <person name="Devos K.M."/>
        </authorList>
    </citation>
    <scope>NUCLEOTIDE SEQUENCE [LARGE SCALE GENOMIC DNA]</scope>
    <source>
        <strain evidence="11">cv. Yugu1</strain>
    </source>
</reference>
<evidence type="ECO:0000313" key="11">
    <source>
        <dbReference type="Proteomes" id="UP000004995"/>
    </source>
</evidence>
<evidence type="ECO:0000313" key="10">
    <source>
        <dbReference type="EnsemblPlants" id="KQK94261"/>
    </source>
</evidence>
<dbReference type="InterPro" id="IPR044653">
    <property type="entry name" value="AZF1/2/3-like"/>
</dbReference>
<dbReference type="EMBL" id="AGNK02004810">
    <property type="status" value="NOT_ANNOTATED_CDS"/>
    <property type="molecule type" value="Genomic_DNA"/>
</dbReference>
<keyword evidence="11" id="KW-1185">Reference proteome</keyword>
<dbReference type="SMART" id="SM00355">
    <property type="entry name" value="ZnF_C2H2"/>
    <property type="match status" value="2"/>
</dbReference>
<evidence type="ECO:0000256" key="1">
    <source>
        <dbReference type="ARBA" id="ARBA00022723"/>
    </source>
</evidence>
<dbReference type="SUPFAM" id="SSF57667">
    <property type="entry name" value="beta-beta-alpha zinc fingers"/>
    <property type="match status" value="1"/>
</dbReference>
<evidence type="ECO:0000256" key="5">
    <source>
        <dbReference type="ARBA" id="ARBA00023015"/>
    </source>
</evidence>
<sequence length="432" mass="45888">MSPLFHFRWFRVPPRVVAGALSMLPVKIWQIQPGRRSWSSGAGGLKSVWAAGRTSCPCAPTRRATCLGRTTTATSTKLSSPQPRIQSSGGYGYGYGKAIAIGGQSKRGPRRPYSCADCGETFYTPQALGGHANGHRSKEKKSMVMPNLQSPSACRSGRHVCPVCDIVFSTGQALGWHRKRVHYGGLVIGSASNTSSSSTPRPPANALEPSEATAMNMYSNAAAVHGTANAMRCRSFFPDSAGSAILALPALNPVQRMAMTSNPAVPGLVSAATAATGSWSWSLPATTSSFLPAIPLQNHGENPPEEIAVAPGNRAGRTIRAFSSQDQEENPPQELAMAPGNGEHRSIRPFGSDTSPQFPSQNQEYPPEERAVATGNDEQRSICLLGIDVSPALPSQNQEENPPQEIVPGNRGLGTILLFGVNLAERPKEPKK</sequence>
<feature type="compositionally biased region" description="Polar residues" evidence="8">
    <location>
        <begin position="352"/>
        <end position="364"/>
    </location>
</feature>
<dbReference type="Gene3D" id="3.30.160.60">
    <property type="entry name" value="Classic Zinc Finger"/>
    <property type="match status" value="1"/>
</dbReference>
<dbReference type="GO" id="GO:0006355">
    <property type="term" value="P:regulation of DNA-templated transcription"/>
    <property type="evidence" value="ECO:0000318"/>
    <property type="project" value="GO_Central"/>
</dbReference>
<feature type="region of interest" description="Disordered" evidence="8">
    <location>
        <begin position="323"/>
        <end position="375"/>
    </location>
</feature>
<reference evidence="10" key="2">
    <citation type="submission" date="2018-08" db="UniProtKB">
        <authorList>
            <consortium name="EnsemblPlants"/>
        </authorList>
    </citation>
    <scope>IDENTIFICATION</scope>
    <source>
        <strain evidence="10">Yugu1</strain>
    </source>
</reference>
<evidence type="ECO:0000256" key="8">
    <source>
        <dbReference type="SAM" id="MobiDB-lite"/>
    </source>
</evidence>
<proteinExistence type="predicted"/>